<feature type="compositionally biased region" description="Polar residues" evidence="1">
    <location>
        <begin position="155"/>
        <end position="164"/>
    </location>
</feature>
<keyword evidence="2" id="KW-0812">Transmembrane</keyword>
<sequence length="263" mass="30117">MPTLTELYWDATYQIGPIFWVDNQPSCTFMNPMSVRTYQRLFLSACVSFILSDSFAIMATWLYNFTWKKASSLRQRKPSFVILILRDGTAYFRALLLVNALQIVTEFNLADGSNALDTFQNYIGKFQNPISEILIYGFMFNLRQHSAGRDEARSGSATFQSTQDNSHDEVQSRDTLQFASRLVGNMDAQLDHSAYNSLQTFDEDDFAMVGCNEDLIEPEVTYKEESDEDAAHMDLSGDIDIVEIGNINPKLYYSVWIDWFCYG</sequence>
<gene>
    <name evidence="3" type="ORF">WOLCODRAFT_164873</name>
</gene>
<feature type="region of interest" description="Disordered" evidence="1">
    <location>
        <begin position="151"/>
        <end position="170"/>
    </location>
</feature>
<evidence type="ECO:0000313" key="3">
    <source>
        <dbReference type="EMBL" id="PCH44015.1"/>
    </source>
</evidence>
<evidence type="ECO:0000256" key="2">
    <source>
        <dbReference type="SAM" id="Phobius"/>
    </source>
</evidence>
<evidence type="ECO:0000256" key="1">
    <source>
        <dbReference type="SAM" id="MobiDB-lite"/>
    </source>
</evidence>
<evidence type="ECO:0000313" key="4">
    <source>
        <dbReference type="Proteomes" id="UP000218811"/>
    </source>
</evidence>
<reference evidence="3 4" key="1">
    <citation type="journal article" date="2012" name="Science">
        <title>The Paleozoic origin of enzymatic lignin decomposition reconstructed from 31 fungal genomes.</title>
        <authorList>
            <person name="Floudas D."/>
            <person name="Binder M."/>
            <person name="Riley R."/>
            <person name="Barry K."/>
            <person name="Blanchette R.A."/>
            <person name="Henrissat B."/>
            <person name="Martinez A.T."/>
            <person name="Otillar R."/>
            <person name="Spatafora J.W."/>
            <person name="Yadav J.S."/>
            <person name="Aerts A."/>
            <person name="Benoit I."/>
            <person name="Boyd A."/>
            <person name="Carlson A."/>
            <person name="Copeland A."/>
            <person name="Coutinho P.M."/>
            <person name="de Vries R.P."/>
            <person name="Ferreira P."/>
            <person name="Findley K."/>
            <person name="Foster B."/>
            <person name="Gaskell J."/>
            <person name="Glotzer D."/>
            <person name="Gorecki P."/>
            <person name="Heitman J."/>
            <person name="Hesse C."/>
            <person name="Hori C."/>
            <person name="Igarashi K."/>
            <person name="Jurgens J.A."/>
            <person name="Kallen N."/>
            <person name="Kersten P."/>
            <person name="Kohler A."/>
            <person name="Kuees U."/>
            <person name="Kumar T.K.A."/>
            <person name="Kuo A."/>
            <person name="LaButti K."/>
            <person name="Larrondo L.F."/>
            <person name="Lindquist E."/>
            <person name="Ling A."/>
            <person name="Lombard V."/>
            <person name="Lucas S."/>
            <person name="Lundell T."/>
            <person name="Martin R."/>
            <person name="McLaughlin D.J."/>
            <person name="Morgenstern I."/>
            <person name="Morin E."/>
            <person name="Murat C."/>
            <person name="Nagy L.G."/>
            <person name="Nolan M."/>
            <person name="Ohm R.A."/>
            <person name="Patyshakuliyeva A."/>
            <person name="Rokas A."/>
            <person name="Ruiz-Duenas F.J."/>
            <person name="Sabat G."/>
            <person name="Salamov A."/>
            <person name="Samejima M."/>
            <person name="Schmutz J."/>
            <person name="Slot J.C."/>
            <person name="St John F."/>
            <person name="Stenlid J."/>
            <person name="Sun H."/>
            <person name="Sun S."/>
            <person name="Syed K."/>
            <person name="Tsang A."/>
            <person name="Wiebenga A."/>
            <person name="Young D."/>
            <person name="Pisabarro A."/>
            <person name="Eastwood D.C."/>
            <person name="Martin F."/>
            <person name="Cullen D."/>
            <person name="Grigoriev I.V."/>
            <person name="Hibbett D.S."/>
        </authorList>
    </citation>
    <scope>NUCLEOTIDE SEQUENCE [LARGE SCALE GENOMIC DNA]</scope>
    <source>
        <strain evidence="3 4">MD-104</strain>
    </source>
</reference>
<dbReference type="AlphaFoldDB" id="A0A2H3JR86"/>
<dbReference type="OrthoDB" id="10666813at2759"/>
<keyword evidence="4" id="KW-1185">Reference proteome</keyword>
<keyword evidence="2" id="KW-1133">Transmembrane helix</keyword>
<proteinExistence type="predicted"/>
<name>A0A2H3JR86_WOLCO</name>
<feature type="transmembrane region" description="Helical" evidence="2">
    <location>
        <begin position="41"/>
        <end position="67"/>
    </location>
</feature>
<dbReference type="EMBL" id="KB468157">
    <property type="protein sequence ID" value="PCH44015.1"/>
    <property type="molecule type" value="Genomic_DNA"/>
</dbReference>
<keyword evidence="2" id="KW-0472">Membrane</keyword>
<accession>A0A2H3JR86</accession>
<dbReference type="Proteomes" id="UP000218811">
    <property type="component" value="Unassembled WGS sequence"/>
</dbReference>
<organism evidence="3 4">
    <name type="scientific">Wolfiporia cocos (strain MD-104)</name>
    <name type="common">Brown rot fungus</name>
    <dbReference type="NCBI Taxonomy" id="742152"/>
    <lineage>
        <taxon>Eukaryota</taxon>
        <taxon>Fungi</taxon>
        <taxon>Dikarya</taxon>
        <taxon>Basidiomycota</taxon>
        <taxon>Agaricomycotina</taxon>
        <taxon>Agaricomycetes</taxon>
        <taxon>Polyporales</taxon>
        <taxon>Phaeolaceae</taxon>
        <taxon>Wolfiporia</taxon>
    </lineage>
</organism>
<protein>
    <submittedName>
        <fullName evidence="3">Uncharacterized protein</fullName>
    </submittedName>
</protein>